<proteinExistence type="predicted"/>
<dbReference type="Pfam" id="PF08924">
    <property type="entry name" value="Rv2525c_GlyHyd-like"/>
    <property type="match status" value="1"/>
</dbReference>
<dbReference type="EMBL" id="FN563149">
    <property type="protein sequence ID" value="CBH47480.1"/>
    <property type="molecule type" value="Genomic_DNA"/>
</dbReference>
<evidence type="ECO:0000313" key="3">
    <source>
        <dbReference type="Proteomes" id="UP000006892"/>
    </source>
</evidence>
<dbReference type="InterPro" id="IPR015020">
    <property type="entry name" value="Rv2525c-like_Glyco_Hydro-like"/>
</dbReference>
<gene>
    <name evidence="2" type="ordered locus">REQ_13960</name>
</gene>
<dbReference type="KEGG" id="req:REQ_13960"/>
<name>A0A3S5Y4L5_RHOH1</name>
<dbReference type="NCBIfam" id="TIGR01409">
    <property type="entry name" value="TAT_signal_seq"/>
    <property type="match status" value="1"/>
</dbReference>
<dbReference type="Gene3D" id="3.20.20.80">
    <property type="entry name" value="Glycosidases"/>
    <property type="match status" value="1"/>
</dbReference>
<sequence length="263" mass="28333">MRAPNPSPHTPVPAMRGFTVQVSRRELFKYAAAGTAAAGLAALAGPSVANAGPATLIDYSAGVPSPLGIRAAGHVGAIRYVSDRRPGAEWMLGKPMQFGEAAAMAAFGLQIVSCYQFGKGQTSDWRGGFDAGIRHAQRGLELHRAAGGPENCPIYASIDDNPSPWEFDNLIAPYLRGWEEVLGRRNVGVYANTPTIDRCLRAGIGGLFWQHNWGSPAGYVHPAAHLHQFEIDKRQIEGIGIDLNSILKPQYGQWSAQKPFFLS</sequence>
<dbReference type="Proteomes" id="UP001154400">
    <property type="component" value="Chromosome"/>
</dbReference>
<dbReference type="InterPro" id="IPR017853">
    <property type="entry name" value="GH"/>
</dbReference>
<evidence type="ECO:0000313" key="2">
    <source>
        <dbReference type="EMBL" id="CBH47480.1"/>
    </source>
</evidence>
<organism evidence="2">
    <name type="scientific">Rhodococcus hoagii (strain 103S)</name>
    <name type="common">Rhodococcus equi</name>
    <dbReference type="NCBI Taxonomy" id="685727"/>
    <lineage>
        <taxon>Bacteria</taxon>
        <taxon>Bacillati</taxon>
        <taxon>Actinomycetota</taxon>
        <taxon>Actinomycetes</taxon>
        <taxon>Mycobacteriales</taxon>
        <taxon>Nocardiaceae</taxon>
        <taxon>Prescottella</taxon>
    </lineage>
</organism>
<feature type="domain" description="Rv2525c-like glycoside hydrolase-like" evidence="1">
    <location>
        <begin position="69"/>
        <end position="244"/>
    </location>
</feature>
<accession>A0A3S5Y4L5</accession>
<dbReference type="InterPro" id="IPR006311">
    <property type="entry name" value="TAT_signal"/>
</dbReference>
<dbReference type="SUPFAM" id="SSF51445">
    <property type="entry name" value="(Trans)glycosidases"/>
    <property type="match status" value="1"/>
</dbReference>
<dbReference type="InterPro" id="IPR019546">
    <property type="entry name" value="TAT_signal_bac_arc"/>
</dbReference>
<evidence type="ECO:0000259" key="1">
    <source>
        <dbReference type="Pfam" id="PF08924"/>
    </source>
</evidence>
<dbReference type="PROSITE" id="PS51318">
    <property type="entry name" value="TAT"/>
    <property type="match status" value="1"/>
</dbReference>
<reference evidence="2" key="1">
    <citation type="journal article" date="2010" name="PLoS Genet.">
        <title>The genome of a pathogenic rhodococcus: cooptive virulence underpinned by key gene acquisitions.</title>
        <authorList>
            <person name="Letek M."/>
            <person name="Gonzalez P."/>
            <person name="Macarthur I."/>
            <person name="Rodriguez H."/>
            <person name="Freeman T.C."/>
            <person name="Valero-Rello A."/>
            <person name="Blanco M."/>
            <person name="Buckley T."/>
            <person name="Cherevach I."/>
            <person name="Fahey R."/>
            <person name="Hapeshi A."/>
            <person name="Holdstock J."/>
            <person name="Leadon D."/>
            <person name="Navas J."/>
            <person name="Ocampo A."/>
            <person name="Quail M.A."/>
            <person name="Sanders M."/>
            <person name="Scortti M.M."/>
            <person name="Prescott J.F."/>
            <person name="Fogarty U."/>
            <person name="Meijer W.G."/>
            <person name="Parkhill J."/>
            <person name="Bentley S.D."/>
            <person name="Vazquez-Boland J.A."/>
        </authorList>
    </citation>
    <scope>NUCLEOTIDE SEQUENCE [LARGE SCALE GENOMIC DNA]</scope>
    <source>
        <strain evidence="2 3">103S</strain>
    </source>
</reference>
<protein>
    <submittedName>
        <fullName evidence="2">Secreted protein</fullName>
    </submittedName>
</protein>
<dbReference type="AlphaFoldDB" id="A0A3S5Y4L5"/>